<sequence>MTTAWHPDNTITEVDLARQAKLGAVTEMAIEETPQGYQVVVRLSWHPDRVALRTRRAAAEPRMFKSLERLVGHIRERYPTVRHVSIELMKAPAAKRAAR</sequence>
<organism evidence="1 2">
    <name type="scientific">Luteimonas gilva</name>
    <dbReference type="NCBI Taxonomy" id="2572684"/>
    <lineage>
        <taxon>Bacteria</taxon>
        <taxon>Pseudomonadati</taxon>
        <taxon>Pseudomonadota</taxon>
        <taxon>Gammaproteobacteria</taxon>
        <taxon>Lysobacterales</taxon>
        <taxon>Lysobacteraceae</taxon>
        <taxon>Luteimonas</taxon>
    </lineage>
</organism>
<dbReference type="AlphaFoldDB" id="A0A4U5JNL7"/>
<gene>
    <name evidence="1" type="ORF">FCE95_08170</name>
</gene>
<proteinExistence type="predicted"/>
<dbReference type="RefSeq" id="WP_137266540.1">
    <property type="nucleotide sequence ID" value="NZ_SZUA01000002.1"/>
</dbReference>
<keyword evidence="2" id="KW-1185">Reference proteome</keyword>
<accession>A0A4U5JNL7</accession>
<protein>
    <submittedName>
        <fullName evidence="1">Uncharacterized protein</fullName>
    </submittedName>
</protein>
<reference evidence="1 2" key="1">
    <citation type="submission" date="2019-04" db="EMBL/GenBank/DDBJ databases">
        <title>Reference strain of H23.</title>
        <authorList>
            <person name="Luo X."/>
        </authorList>
    </citation>
    <scope>NUCLEOTIDE SEQUENCE [LARGE SCALE GENOMIC DNA]</scope>
    <source>
        <strain evidence="1 2">H23</strain>
    </source>
</reference>
<name>A0A4U5JNL7_9GAMM</name>
<dbReference type="Proteomes" id="UP000308707">
    <property type="component" value="Unassembled WGS sequence"/>
</dbReference>
<evidence type="ECO:0000313" key="2">
    <source>
        <dbReference type="Proteomes" id="UP000308707"/>
    </source>
</evidence>
<evidence type="ECO:0000313" key="1">
    <source>
        <dbReference type="EMBL" id="TKR30111.1"/>
    </source>
</evidence>
<comment type="caution">
    <text evidence="1">The sequence shown here is derived from an EMBL/GenBank/DDBJ whole genome shotgun (WGS) entry which is preliminary data.</text>
</comment>
<dbReference type="EMBL" id="SZUA01000002">
    <property type="protein sequence ID" value="TKR30111.1"/>
    <property type="molecule type" value="Genomic_DNA"/>
</dbReference>